<reference evidence="2" key="2">
    <citation type="submission" date="2022-06" db="UniProtKB">
        <authorList>
            <consortium name="EnsemblMetazoa"/>
        </authorList>
    </citation>
    <scope>IDENTIFICATION</scope>
    <source>
        <strain evidence="2">DF5081</strain>
    </source>
</reference>
<dbReference type="AlphaFoldDB" id="A0A8R1DYP2"/>
<name>A0A8R1DYP2_CAEJA</name>
<accession>A0A8R1DYP2</accession>
<organism evidence="2 3">
    <name type="scientific">Caenorhabditis japonica</name>
    <dbReference type="NCBI Taxonomy" id="281687"/>
    <lineage>
        <taxon>Eukaryota</taxon>
        <taxon>Metazoa</taxon>
        <taxon>Ecdysozoa</taxon>
        <taxon>Nematoda</taxon>
        <taxon>Chromadorea</taxon>
        <taxon>Rhabditida</taxon>
        <taxon>Rhabditina</taxon>
        <taxon>Rhabditomorpha</taxon>
        <taxon>Rhabditoidea</taxon>
        <taxon>Rhabditidae</taxon>
        <taxon>Peloderinae</taxon>
        <taxon>Caenorhabditis</taxon>
    </lineage>
</organism>
<sequence length="108" mass="11837">MSSIEHDLPLSNDCSESDASMEVEATPDFDMICENVLESGGVAADAKSGDVDADVLMRDGGTDARSDNNDEEEDDYDEEEEELYDLVIAVINEFQRRADLALAKEISI</sequence>
<dbReference type="EnsemblMetazoa" id="CJA14281.1">
    <property type="protein sequence ID" value="CJA14281.1"/>
    <property type="gene ID" value="WBGene00133485"/>
</dbReference>
<evidence type="ECO:0000256" key="1">
    <source>
        <dbReference type="SAM" id="MobiDB-lite"/>
    </source>
</evidence>
<evidence type="ECO:0000313" key="3">
    <source>
        <dbReference type="Proteomes" id="UP000005237"/>
    </source>
</evidence>
<reference evidence="3" key="1">
    <citation type="submission" date="2010-08" db="EMBL/GenBank/DDBJ databases">
        <authorList>
            <consortium name="Caenorhabditis japonica Sequencing Consortium"/>
            <person name="Wilson R.K."/>
        </authorList>
    </citation>
    <scope>NUCLEOTIDE SEQUENCE [LARGE SCALE GENOMIC DNA]</scope>
    <source>
        <strain evidence="3">DF5081</strain>
    </source>
</reference>
<feature type="region of interest" description="Disordered" evidence="1">
    <location>
        <begin position="52"/>
        <end position="80"/>
    </location>
</feature>
<protein>
    <submittedName>
        <fullName evidence="2">Uncharacterized protein</fullName>
    </submittedName>
</protein>
<proteinExistence type="predicted"/>
<evidence type="ECO:0000313" key="2">
    <source>
        <dbReference type="EnsemblMetazoa" id="CJA14281.1"/>
    </source>
</evidence>
<dbReference type="Proteomes" id="UP000005237">
    <property type="component" value="Unassembled WGS sequence"/>
</dbReference>
<feature type="compositionally biased region" description="Basic and acidic residues" evidence="1">
    <location>
        <begin position="52"/>
        <end position="68"/>
    </location>
</feature>
<feature type="compositionally biased region" description="Acidic residues" evidence="1">
    <location>
        <begin position="69"/>
        <end position="80"/>
    </location>
</feature>
<keyword evidence="3" id="KW-1185">Reference proteome</keyword>
<feature type="region of interest" description="Disordered" evidence="1">
    <location>
        <begin position="1"/>
        <end position="23"/>
    </location>
</feature>